<feature type="transmembrane region" description="Helical" evidence="1">
    <location>
        <begin position="88"/>
        <end position="107"/>
    </location>
</feature>
<keyword evidence="1" id="KW-0472">Membrane</keyword>
<evidence type="ECO:0000313" key="2">
    <source>
        <dbReference type="EMBL" id="KIO33354.1"/>
    </source>
</evidence>
<evidence type="ECO:0008006" key="4">
    <source>
        <dbReference type="Google" id="ProtNLM"/>
    </source>
</evidence>
<reference evidence="3" key="2">
    <citation type="submission" date="2015-01" db="EMBL/GenBank/DDBJ databases">
        <title>Evolutionary Origins and Diversification of the Mycorrhizal Mutualists.</title>
        <authorList>
            <consortium name="DOE Joint Genome Institute"/>
            <consortium name="Mycorrhizal Genomics Consortium"/>
            <person name="Kohler A."/>
            <person name="Kuo A."/>
            <person name="Nagy L.G."/>
            <person name="Floudas D."/>
            <person name="Copeland A."/>
            <person name="Barry K.W."/>
            <person name="Cichocki N."/>
            <person name="Veneault-Fourrey C."/>
            <person name="LaButti K."/>
            <person name="Lindquist E.A."/>
            <person name="Lipzen A."/>
            <person name="Lundell T."/>
            <person name="Morin E."/>
            <person name="Murat C."/>
            <person name="Riley R."/>
            <person name="Ohm R."/>
            <person name="Sun H."/>
            <person name="Tunlid A."/>
            <person name="Henrissat B."/>
            <person name="Grigoriev I.V."/>
            <person name="Hibbett D.S."/>
            <person name="Martin F."/>
        </authorList>
    </citation>
    <scope>NUCLEOTIDE SEQUENCE [LARGE SCALE GENOMIC DNA]</scope>
    <source>
        <strain evidence="3">MUT 4182</strain>
    </source>
</reference>
<organism evidence="2 3">
    <name type="scientific">Tulasnella calospora MUT 4182</name>
    <dbReference type="NCBI Taxonomy" id="1051891"/>
    <lineage>
        <taxon>Eukaryota</taxon>
        <taxon>Fungi</taxon>
        <taxon>Dikarya</taxon>
        <taxon>Basidiomycota</taxon>
        <taxon>Agaricomycotina</taxon>
        <taxon>Agaricomycetes</taxon>
        <taxon>Cantharellales</taxon>
        <taxon>Tulasnellaceae</taxon>
        <taxon>Tulasnella</taxon>
    </lineage>
</organism>
<dbReference type="OrthoDB" id="3142841at2759"/>
<keyword evidence="3" id="KW-1185">Reference proteome</keyword>
<protein>
    <recommendedName>
        <fullName evidence="4">FAD-binding FR-type domain-containing protein</fullName>
    </recommendedName>
</protein>
<feature type="transmembrane region" description="Helical" evidence="1">
    <location>
        <begin position="159"/>
        <end position="178"/>
    </location>
</feature>
<gene>
    <name evidence="2" type="ORF">M407DRAFT_60152</name>
</gene>
<proteinExistence type="predicted"/>
<feature type="transmembrane region" description="Helical" evidence="1">
    <location>
        <begin position="198"/>
        <end position="215"/>
    </location>
</feature>
<evidence type="ECO:0000313" key="3">
    <source>
        <dbReference type="Proteomes" id="UP000054248"/>
    </source>
</evidence>
<accession>A0A0C3QWQ9</accession>
<dbReference type="AlphaFoldDB" id="A0A0C3QWQ9"/>
<dbReference type="HOGENOM" id="CLU_005562_3_2_1"/>
<feature type="transmembrane region" description="Helical" evidence="1">
    <location>
        <begin position="13"/>
        <end position="33"/>
    </location>
</feature>
<feature type="transmembrane region" description="Helical" evidence="1">
    <location>
        <begin position="127"/>
        <end position="147"/>
    </location>
</feature>
<sequence>KSLRNLRYIVLNIYRRLFTICFMVNMGILVWMVSKGGATTPHIGTIVVSNIFAAVLIRQDHIVNTLFLIFTAVPQSIPLWLRTTIARVYSLVIHSGSSMAATMWLIYFTVNVTRDLTHFKASPTLVGITYIILTLLVIIIALAMPTFRRLHHDSFEMIHRFLGWSATALLWAQTVLLIRDYKSPATSLGAALARTPAFWMVVVLTLSIITSWLTLRKFPVRAEVLSNHALRLDFDYATPVPGSFTRISQSPLTEWHSFATVAVPGQKGYSMIISRAGDWTGKVIAEPPSEVWIRGVPTCGVMNIVPLFRRVLIVATGSGIAPCA</sequence>
<dbReference type="EMBL" id="KN822949">
    <property type="protein sequence ID" value="KIO33354.1"/>
    <property type="molecule type" value="Genomic_DNA"/>
</dbReference>
<dbReference type="PANTHER" id="PTHR33927">
    <property type="entry name" value="TRANSMEMBRANE PROTEIN"/>
    <property type="match status" value="1"/>
</dbReference>
<dbReference type="InterPro" id="IPR052979">
    <property type="entry name" value="Adenylate-forming_domain"/>
</dbReference>
<evidence type="ECO:0000256" key="1">
    <source>
        <dbReference type="SAM" id="Phobius"/>
    </source>
</evidence>
<feature type="non-terminal residue" evidence="2">
    <location>
        <position position="324"/>
    </location>
</feature>
<keyword evidence="1" id="KW-0812">Transmembrane</keyword>
<name>A0A0C3QWQ9_9AGAM</name>
<dbReference type="Proteomes" id="UP000054248">
    <property type="component" value="Unassembled WGS sequence"/>
</dbReference>
<dbReference type="PANTHER" id="PTHR33927:SF5">
    <property type="entry name" value="ENZYME, PUTATIVE (AFU_ORTHOLOGUE AFUA_8G01222)-RELATED"/>
    <property type="match status" value="1"/>
</dbReference>
<feature type="non-terminal residue" evidence="2">
    <location>
        <position position="1"/>
    </location>
</feature>
<feature type="transmembrane region" description="Helical" evidence="1">
    <location>
        <begin position="63"/>
        <end position="81"/>
    </location>
</feature>
<keyword evidence="1" id="KW-1133">Transmembrane helix</keyword>
<reference evidence="2 3" key="1">
    <citation type="submission" date="2014-04" db="EMBL/GenBank/DDBJ databases">
        <authorList>
            <consortium name="DOE Joint Genome Institute"/>
            <person name="Kuo A."/>
            <person name="Girlanda M."/>
            <person name="Perotto S."/>
            <person name="Kohler A."/>
            <person name="Nagy L.G."/>
            <person name="Floudas D."/>
            <person name="Copeland A."/>
            <person name="Barry K.W."/>
            <person name="Cichocki N."/>
            <person name="Veneault-Fourrey C."/>
            <person name="LaButti K."/>
            <person name="Lindquist E.A."/>
            <person name="Lipzen A."/>
            <person name="Lundell T."/>
            <person name="Morin E."/>
            <person name="Murat C."/>
            <person name="Sun H."/>
            <person name="Tunlid A."/>
            <person name="Henrissat B."/>
            <person name="Grigoriev I.V."/>
            <person name="Hibbett D.S."/>
            <person name="Martin F."/>
            <person name="Nordberg H.P."/>
            <person name="Cantor M.N."/>
            <person name="Hua S.X."/>
        </authorList>
    </citation>
    <scope>NUCLEOTIDE SEQUENCE [LARGE SCALE GENOMIC DNA]</scope>
    <source>
        <strain evidence="2 3">MUT 4182</strain>
    </source>
</reference>